<dbReference type="CDD" id="cd07363">
    <property type="entry name" value="45_DOPA_Dioxygenase"/>
    <property type="match status" value="1"/>
</dbReference>
<proteinExistence type="evidence at transcript level"/>
<evidence type="ECO:0000259" key="6">
    <source>
        <dbReference type="Pfam" id="PF02900"/>
    </source>
</evidence>
<keyword evidence="9" id="KW-1185">Reference proteome</keyword>
<protein>
    <submittedName>
        <fullName evidence="7">4,5-DOPA extradiol dioxygenase</fullName>
    </submittedName>
</protein>
<dbReference type="EnsemblMetazoa" id="XM_038019993.1">
    <property type="protein sequence ID" value="XP_037875921.1"/>
    <property type="gene ID" value="LOC101746763"/>
</dbReference>
<name>H9JRR2_BOMMO</name>
<gene>
    <name evidence="7" type="primary">DODA2</name>
</gene>
<reference evidence="7" key="2">
    <citation type="submission" date="2018-01" db="EMBL/GenBank/DDBJ databases">
        <title>Evolution and functional characterization of 4, 5-DOPA extradiol dioxygenase horizontally transferred to domestic silkworm, Bombyx mori.</title>
        <authorList>
            <person name="Wang C."/>
        </authorList>
    </citation>
    <scope>NUCLEOTIDE SEQUENCE</scope>
    <source>
        <strain evidence="7">Dazao</strain>
    </source>
</reference>
<feature type="domain" description="Extradiol ring-cleavage dioxygenase class III enzyme subunit B" evidence="6">
    <location>
        <begin position="22"/>
        <end position="248"/>
    </location>
</feature>
<dbReference type="Pfam" id="PF02900">
    <property type="entry name" value="LigB"/>
    <property type="match status" value="1"/>
</dbReference>
<keyword evidence="3" id="KW-0479">Metal-binding</keyword>
<evidence type="ECO:0000313" key="9">
    <source>
        <dbReference type="Proteomes" id="UP000005204"/>
    </source>
</evidence>
<dbReference type="GO" id="GO:0008270">
    <property type="term" value="F:zinc ion binding"/>
    <property type="evidence" value="ECO:0007669"/>
    <property type="project" value="InterPro"/>
</dbReference>
<dbReference type="PANTHER" id="PTHR30096:SF0">
    <property type="entry name" value="4,5-DOPA DIOXYGENASE EXTRADIOL-LIKE PROTEIN"/>
    <property type="match status" value="1"/>
</dbReference>
<dbReference type="InterPro" id="IPR014436">
    <property type="entry name" value="Extradiol_dOase_DODA"/>
</dbReference>
<dbReference type="EnsemblMetazoa" id="XM_038019990.1">
    <property type="protein sequence ID" value="XP_037875918.1"/>
    <property type="gene ID" value="LOC101746763"/>
</dbReference>
<dbReference type="PANTHER" id="PTHR30096">
    <property type="entry name" value="4,5-DOPA DIOXYGENASE EXTRADIOL-LIKE PROTEIN"/>
    <property type="match status" value="1"/>
</dbReference>
<keyword evidence="5" id="KW-0560">Oxidoreductase</keyword>
<dbReference type="HOGENOM" id="CLU_046582_0_0_1"/>
<dbReference type="InterPro" id="IPR004183">
    <property type="entry name" value="Xdiol_dOase_suB"/>
</dbReference>
<dbReference type="Gene3D" id="3.40.830.10">
    <property type="entry name" value="LigB-like"/>
    <property type="match status" value="1"/>
</dbReference>
<dbReference type="OMA" id="HGIWVPF"/>
<organism evidence="8 9">
    <name type="scientific">Bombyx mori</name>
    <name type="common">Silk moth</name>
    <dbReference type="NCBI Taxonomy" id="7091"/>
    <lineage>
        <taxon>Eukaryota</taxon>
        <taxon>Metazoa</taxon>
        <taxon>Ecdysozoa</taxon>
        <taxon>Arthropoda</taxon>
        <taxon>Hexapoda</taxon>
        <taxon>Insecta</taxon>
        <taxon>Pterygota</taxon>
        <taxon>Neoptera</taxon>
        <taxon>Endopterygota</taxon>
        <taxon>Lepidoptera</taxon>
        <taxon>Glossata</taxon>
        <taxon>Ditrysia</taxon>
        <taxon>Bombycoidea</taxon>
        <taxon>Bombycidae</taxon>
        <taxon>Bombycinae</taxon>
        <taxon>Bombyx</taxon>
    </lineage>
</organism>
<dbReference type="SMR" id="H9JRR2"/>
<keyword evidence="7" id="KW-0223">Dioxygenase</keyword>
<dbReference type="EnsemblMetazoa" id="XM_038019989.1">
    <property type="protein sequence ID" value="XP_037875917.1"/>
    <property type="gene ID" value="LOC101746763"/>
</dbReference>
<reference evidence="9" key="1">
    <citation type="journal article" date="2008" name="Insect Biochem. Mol. Biol.">
        <title>The genome of a lepidopteran model insect, the silkworm Bombyx mori.</title>
        <authorList>
            <consortium name="International Silkworm Genome Consortium"/>
        </authorList>
    </citation>
    <scope>NUCLEOTIDE SEQUENCE [LARGE SCALE GENOMIC DNA]</scope>
    <source>
        <strain evidence="9">p50T</strain>
    </source>
</reference>
<comment type="similarity">
    <text evidence="2">Belongs to the DODA-type extradiol aromatic ring-opening dioxygenase family.</text>
</comment>
<dbReference type="EnsemblMetazoa" id="XM_038019994.1">
    <property type="protein sequence ID" value="XP_037875922.1"/>
    <property type="gene ID" value="LOC101746763"/>
</dbReference>
<dbReference type="eggNOG" id="ENOG502QS66">
    <property type="taxonomic scope" value="Eukaryota"/>
</dbReference>
<dbReference type="Proteomes" id="UP000005204">
    <property type="component" value="Unassembled WGS sequence"/>
</dbReference>
<keyword evidence="4" id="KW-0862">Zinc</keyword>
<evidence type="ECO:0000313" key="8">
    <source>
        <dbReference type="EnsemblMetazoa" id="XP_037875921.1"/>
    </source>
</evidence>
<accession>H9JRR2</accession>
<evidence type="ECO:0000256" key="5">
    <source>
        <dbReference type="ARBA" id="ARBA00023002"/>
    </source>
</evidence>
<evidence type="ECO:0000256" key="1">
    <source>
        <dbReference type="ARBA" id="ARBA00001947"/>
    </source>
</evidence>
<dbReference type="PaxDb" id="7091-BGIBMGA012222-TA"/>
<dbReference type="SUPFAM" id="SSF53213">
    <property type="entry name" value="LigB-like"/>
    <property type="match status" value="1"/>
</dbReference>
<dbReference type="GO" id="GO:0016702">
    <property type="term" value="F:oxidoreductase activity, acting on single donors with incorporation of molecular oxygen, incorporation of two atoms of oxygen"/>
    <property type="evidence" value="ECO:0007669"/>
    <property type="project" value="UniProtKB-ARBA"/>
</dbReference>
<dbReference type="EMBL" id="MG882762">
    <property type="protein sequence ID" value="AYE56498.1"/>
    <property type="molecule type" value="mRNA"/>
</dbReference>
<evidence type="ECO:0000256" key="3">
    <source>
        <dbReference type="ARBA" id="ARBA00022723"/>
    </source>
</evidence>
<dbReference type="EnsemblMetazoa" id="XM_038019992.1">
    <property type="protein sequence ID" value="XP_037875920.1"/>
    <property type="gene ID" value="LOC101746763"/>
</dbReference>
<evidence type="ECO:0000256" key="2">
    <source>
        <dbReference type="ARBA" id="ARBA00007581"/>
    </source>
</evidence>
<dbReference type="GO" id="GO:0008198">
    <property type="term" value="F:ferrous iron binding"/>
    <property type="evidence" value="ECO:0007669"/>
    <property type="project" value="InterPro"/>
</dbReference>
<dbReference type="PIRSF" id="PIRSF006157">
    <property type="entry name" value="Doxgns_DODA"/>
    <property type="match status" value="1"/>
</dbReference>
<evidence type="ECO:0000256" key="4">
    <source>
        <dbReference type="ARBA" id="ARBA00022833"/>
    </source>
</evidence>
<dbReference type="EnsemblMetazoa" id="XM_038019991.1">
    <property type="protein sequence ID" value="XP_037875919.1"/>
    <property type="gene ID" value="LOC101746763"/>
</dbReference>
<sequence length="294" mass="32974">MVLIAPALFVNHGGGARPLLGDKDHAKLIEFFTNDVKKLVNLKALKAIILVTAHWEEEVVTISSGKHHDLYYDYYGYPPEAYEYRYDAPGYPELANEIHEKLKESGINSKLDDERGWDHGLFVPMRLINPAADIPIVQVSVLKNQDPRKHYQLGEALQVFRAQGIAIIGSGMTYHDFIKIKSHCYQDQVVNKEFDYYLNTVCTAGEESARREGLIAWKQQPGAIDAHPEGAAEHLMPLIVVAGAGGPAVRFSKIQTRTRISLRNSPSLRIRNGMTLIWHSVNTNLNYPASSEVK</sequence>
<evidence type="ECO:0000313" key="7">
    <source>
        <dbReference type="EMBL" id="AYE56498.1"/>
    </source>
</evidence>
<reference evidence="8" key="3">
    <citation type="submission" date="2022-06" db="UniProtKB">
        <authorList>
            <consortium name="EnsemblMetazoa"/>
        </authorList>
    </citation>
    <scope>IDENTIFICATION</scope>
    <source>
        <strain evidence="8">p50T (Dazao)</strain>
    </source>
</reference>
<dbReference type="STRING" id="7091.H9JRR2"/>
<dbReference type="AlphaFoldDB" id="H9JRR2"/>
<dbReference type="InParanoid" id="H9JRR2"/>
<comment type="cofactor">
    <cofactor evidence="1">
        <name>Zn(2+)</name>
        <dbReference type="ChEBI" id="CHEBI:29105"/>
    </cofactor>
</comment>